<gene>
    <name evidence="1" type="ORF">T4D_8492</name>
</gene>
<reference evidence="1 2" key="1">
    <citation type="submission" date="2015-01" db="EMBL/GenBank/DDBJ databases">
        <title>Evolution of Trichinella species and genotypes.</title>
        <authorList>
            <person name="Korhonen P.K."/>
            <person name="Edoardo P."/>
            <person name="Giuseppe L.R."/>
            <person name="Gasser R.B."/>
        </authorList>
    </citation>
    <scope>NUCLEOTIDE SEQUENCE [LARGE SCALE GENOMIC DNA]</scope>
    <source>
        <strain evidence="1">ISS470</strain>
    </source>
</reference>
<keyword evidence="2" id="KW-1185">Reference proteome</keyword>
<dbReference type="Proteomes" id="UP000054995">
    <property type="component" value="Unassembled WGS sequence"/>
</dbReference>
<evidence type="ECO:0000313" key="2">
    <source>
        <dbReference type="Proteomes" id="UP000054995"/>
    </source>
</evidence>
<protein>
    <submittedName>
        <fullName evidence="1">Uncharacterized protein</fullName>
    </submittedName>
</protein>
<proteinExistence type="predicted"/>
<organism evidence="1 2">
    <name type="scientific">Trichinella pseudospiralis</name>
    <name type="common">Parasitic roundworm</name>
    <dbReference type="NCBI Taxonomy" id="6337"/>
    <lineage>
        <taxon>Eukaryota</taxon>
        <taxon>Metazoa</taxon>
        <taxon>Ecdysozoa</taxon>
        <taxon>Nematoda</taxon>
        <taxon>Enoplea</taxon>
        <taxon>Dorylaimia</taxon>
        <taxon>Trichinellida</taxon>
        <taxon>Trichinellidae</taxon>
        <taxon>Trichinella</taxon>
    </lineage>
</organism>
<dbReference type="AlphaFoldDB" id="A0A0V1FUT6"/>
<dbReference type="EMBL" id="JYDT01000028">
    <property type="protein sequence ID" value="KRY89737.1"/>
    <property type="molecule type" value="Genomic_DNA"/>
</dbReference>
<name>A0A0V1FUT6_TRIPS</name>
<accession>A0A0V1FUT6</accession>
<evidence type="ECO:0000313" key="1">
    <source>
        <dbReference type="EMBL" id="KRY89737.1"/>
    </source>
</evidence>
<sequence>MHLVRMLQIGKCKAEQYCSCIFSFLFQAWDAGIFGKLVIPFFPFGKVTWHPMLTKRKESATFEMTIEK</sequence>
<comment type="caution">
    <text evidence="1">The sequence shown here is derived from an EMBL/GenBank/DDBJ whole genome shotgun (WGS) entry which is preliminary data.</text>
</comment>